<evidence type="ECO:0000313" key="3">
    <source>
        <dbReference type="Proteomes" id="UP000314294"/>
    </source>
</evidence>
<evidence type="ECO:0000313" key="2">
    <source>
        <dbReference type="EMBL" id="TNN56614.1"/>
    </source>
</evidence>
<comment type="caution">
    <text evidence="2">The sequence shown here is derived from an EMBL/GenBank/DDBJ whole genome shotgun (WGS) entry which is preliminary data.</text>
</comment>
<reference evidence="2 3" key="1">
    <citation type="submission" date="2019-03" db="EMBL/GenBank/DDBJ databases">
        <title>First draft genome of Liparis tanakae, snailfish: a comprehensive survey of snailfish specific genes.</title>
        <authorList>
            <person name="Kim W."/>
            <person name="Song I."/>
            <person name="Jeong J.-H."/>
            <person name="Kim D."/>
            <person name="Kim S."/>
            <person name="Ryu S."/>
            <person name="Song J.Y."/>
            <person name="Lee S.K."/>
        </authorList>
    </citation>
    <scope>NUCLEOTIDE SEQUENCE [LARGE SCALE GENOMIC DNA]</scope>
    <source>
        <tissue evidence="2">Muscle</tissue>
    </source>
</reference>
<evidence type="ECO:0000256" key="1">
    <source>
        <dbReference type="SAM" id="MobiDB-lite"/>
    </source>
</evidence>
<accession>A0A4Z2GVM9</accession>
<dbReference type="Proteomes" id="UP000314294">
    <property type="component" value="Unassembled WGS sequence"/>
</dbReference>
<dbReference type="EMBL" id="SRLO01000424">
    <property type="protein sequence ID" value="TNN56614.1"/>
    <property type="molecule type" value="Genomic_DNA"/>
</dbReference>
<feature type="compositionally biased region" description="Basic and acidic residues" evidence="1">
    <location>
        <begin position="11"/>
        <end position="21"/>
    </location>
</feature>
<dbReference type="AlphaFoldDB" id="A0A4Z2GVM9"/>
<sequence>MTASRFYRGGRHGDHTGKLLRPPEELHPHVLHPFVHQCLVFYILEQLVPLHREVELEVKVEVKGEMEVKVEVKGEIELKVELKREIEVTVEVKGEIEVKGKGEIEVKV</sequence>
<name>A0A4Z2GVM9_9TELE</name>
<keyword evidence="3" id="KW-1185">Reference proteome</keyword>
<protein>
    <submittedName>
        <fullName evidence="2">Uncharacterized protein</fullName>
    </submittedName>
</protein>
<proteinExistence type="predicted"/>
<feature type="region of interest" description="Disordered" evidence="1">
    <location>
        <begin position="1"/>
        <end position="21"/>
    </location>
</feature>
<gene>
    <name evidence="2" type="ORF">EYF80_033151</name>
</gene>
<organism evidence="2 3">
    <name type="scientific">Liparis tanakae</name>
    <name type="common">Tanaka's snailfish</name>
    <dbReference type="NCBI Taxonomy" id="230148"/>
    <lineage>
        <taxon>Eukaryota</taxon>
        <taxon>Metazoa</taxon>
        <taxon>Chordata</taxon>
        <taxon>Craniata</taxon>
        <taxon>Vertebrata</taxon>
        <taxon>Euteleostomi</taxon>
        <taxon>Actinopterygii</taxon>
        <taxon>Neopterygii</taxon>
        <taxon>Teleostei</taxon>
        <taxon>Neoteleostei</taxon>
        <taxon>Acanthomorphata</taxon>
        <taxon>Eupercaria</taxon>
        <taxon>Perciformes</taxon>
        <taxon>Cottioidei</taxon>
        <taxon>Cottales</taxon>
        <taxon>Liparidae</taxon>
        <taxon>Liparis</taxon>
    </lineage>
</organism>